<dbReference type="AlphaFoldDB" id="A0A932HXQ0"/>
<name>A0A932HXQ0_UNCTE</name>
<dbReference type="PANTHER" id="PTHR30006:SF2">
    <property type="entry name" value="ABC TRANSPORTER SUBSTRATE-BINDING PROTEIN"/>
    <property type="match status" value="1"/>
</dbReference>
<protein>
    <submittedName>
        <fullName evidence="2">Extracellular solute-binding protein</fullName>
    </submittedName>
</protein>
<reference evidence="2" key="1">
    <citation type="submission" date="2020-07" db="EMBL/GenBank/DDBJ databases">
        <title>Huge and variable diversity of episymbiotic CPR bacteria and DPANN archaea in groundwater ecosystems.</title>
        <authorList>
            <person name="He C.Y."/>
            <person name="Keren R."/>
            <person name="Whittaker M."/>
            <person name="Farag I.F."/>
            <person name="Doudna J."/>
            <person name="Cate J.H.D."/>
            <person name="Banfield J.F."/>
        </authorList>
    </citation>
    <scope>NUCLEOTIDE SEQUENCE</scope>
    <source>
        <strain evidence="2">NC_groundwater_763_Ag_S-0.2um_68_21</strain>
    </source>
</reference>
<dbReference type="Proteomes" id="UP000782312">
    <property type="component" value="Unassembled WGS sequence"/>
</dbReference>
<organism evidence="2 3">
    <name type="scientific">Tectimicrobiota bacterium</name>
    <dbReference type="NCBI Taxonomy" id="2528274"/>
    <lineage>
        <taxon>Bacteria</taxon>
        <taxon>Pseudomonadati</taxon>
        <taxon>Nitrospinota/Tectimicrobiota group</taxon>
        <taxon>Candidatus Tectimicrobiota</taxon>
    </lineage>
</organism>
<comment type="caution">
    <text evidence="2">The sequence shown here is derived from an EMBL/GenBank/DDBJ whole genome shotgun (WGS) entry which is preliminary data.</text>
</comment>
<accession>A0A932HXQ0</accession>
<dbReference type="SUPFAM" id="SSF53850">
    <property type="entry name" value="Periplasmic binding protein-like II"/>
    <property type="match status" value="1"/>
</dbReference>
<evidence type="ECO:0000313" key="3">
    <source>
        <dbReference type="Proteomes" id="UP000782312"/>
    </source>
</evidence>
<proteinExistence type="predicted"/>
<gene>
    <name evidence="2" type="ORF">HYZ11_05045</name>
</gene>
<evidence type="ECO:0000256" key="1">
    <source>
        <dbReference type="ARBA" id="ARBA00022729"/>
    </source>
</evidence>
<dbReference type="PANTHER" id="PTHR30006">
    <property type="entry name" value="THIAMINE-BINDING PERIPLASMIC PROTEIN-RELATED"/>
    <property type="match status" value="1"/>
</dbReference>
<dbReference type="Pfam" id="PF13343">
    <property type="entry name" value="SBP_bac_6"/>
    <property type="match status" value="1"/>
</dbReference>
<sequence length="384" mass="43204">MRPVAAKEAPMVPKTTFPTQMAWLALSVIFWMSPGPALAAEPPVLRELSGAERAHTAKLLAGAQKENELVIITNSLDPPFAQALYKDFQEYYGLGHIRMRHTMKRSGGVISTLRNDISAGRHSFDLLQVGSPDFFHQLLQRKALMKYGSLAYNNFIPEVTGEKKGADGAVGYYISGQVNISSILYNTKYVKKEIKTWDDVLDPQFNGKIIVSEITKSGTISYVYVGMRQILPRSYFEKLAKMDPIFILAQRESVQKVATGEKWIALPITSGLAYPDWKRGAPLKVVFPEGRTVALGYPFGILAKAPNPNTAKLFIDYLHGKRGHLKWMMLKAASTGMRGIQLPSDITAFSPPLERLKIVPMEWERIGKEMNNWKEEYRQIFYTK</sequence>
<dbReference type="Gene3D" id="3.40.190.10">
    <property type="entry name" value="Periplasmic binding protein-like II"/>
    <property type="match status" value="2"/>
</dbReference>
<keyword evidence="1" id="KW-0732">Signal</keyword>
<evidence type="ECO:0000313" key="2">
    <source>
        <dbReference type="EMBL" id="MBI3126953.1"/>
    </source>
</evidence>
<dbReference type="EMBL" id="JACPUR010000013">
    <property type="protein sequence ID" value="MBI3126953.1"/>
    <property type="molecule type" value="Genomic_DNA"/>
</dbReference>